<gene>
    <name evidence="1" type="ORF">SCLCIDRAFT_265681</name>
</gene>
<evidence type="ECO:0000313" key="2">
    <source>
        <dbReference type="Proteomes" id="UP000053989"/>
    </source>
</evidence>
<reference evidence="1 2" key="1">
    <citation type="submission" date="2014-04" db="EMBL/GenBank/DDBJ databases">
        <authorList>
            <consortium name="DOE Joint Genome Institute"/>
            <person name="Kuo A."/>
            <person name="Kohler A."/>
            <person name="Nagy L.G."/>
            <person name="Floudas D."/>
            <person name="Copeland A."/>
            <person name="Barry K.W."/>
            <person name="Cichocki N."/>
            <person name="Veneault-Fourrey C."/>
            <person name="LaButti K."/>
            <person name="Lindquist E.A."/>
            <person name="Lipzen A."/>
            <person name="Lundell T."/>
            <person name="Morin E."/>
            <person name="Murat C."/>
            <person name="Sun H."/>
            <person name="Tunlid A."/>
            <person name="Henrissat B."/>
            <person name="Grigoriev I.V."/>
            <person name="Hibbett D.S."/>
            <person name="Martin F."/>
            <person name="Nordberg H.P."/>
            <person name="Cantor M.N."/>
            <person name="Hua S.X."/>
        </authorList>
    </citation>
    <scope>NUCLEOTIDE SEQUENCE [LARGE SCALE GENOMIC DNA]</scope>
    <source>
        <strain evidence="1 2">Foug A</strain>
    </source>
</reference>
<dbReference type="InParanoid" id="A0A0C3DJ73"/>
<reference evidence="2" key="2">
    <citation type="submission" date="2015-01" db="EMBL/GenBank/DDBJ databases">
        <title>Evolutionary Origins and Diversification of the Mycorrhizal Mutualists.</title>
        <authorList>
            <consortium name="DOE Joint Genome Institute"/>
            <consortium name="Mycorrhizal Genomics Consortium"/>
            <person name="Kohler A."/>
            <person name="Kuo A."/>
            <person name="Nagy L.G."/>
            <person name="Floudas D."/>
            <person name="Copeland A."/>
            <person name="Barry K.W."/>
            <person name="Cichocki N."/>
            <person name="Veneault-Fourrey C."/>
            <person name="LaButti K."/>
            <person name="Lindquist E.A."/>
            <person name="Lipzen A."/>
            <person name="Lundell T."/>
            <person name="Morin E."/>
            <person name="Murat C."/>
            <person name="Riley R."/>
            <person name="Ohm R."/>
            <person name="Sun H."/>
            <person name="Tunlid A."/>
            <person name="Henrissat B."/>
            <person name="Grigoriev I.V."/>
            <person name="Hibbett D.S."/>
            <person name="Martin F."/>
        </authorList>
    </citation>
    <scope>NUCLEOTIDE SEQUENCE [LARGE SCALE GENOMIC DNA]</scope>
    <source>
        <strain evidence="2">Foug A</strain>
    </source>
</reference>
<dbReference type="Proteomes" id="UP000053989">
    <property type="component" value="Unassembled WGS sequence"/>
</dbReference>
<evidence type="ECO:0000313" key="1">
    <source>
        <dbReference type="EMBL" id="KIM56086.1"/>
    </source>
</evidence>
<dbReference type="AlphaFoldDB" id="A0A0C3DJ73"/>
<name>A0A0C3DJ73_9AGAM</name>
<dbReference type="HOGENOM" id="CLU_2110407_0_0_1"/>
<dbReference type="OrthoDB" id="2686513at2759"/>
<keyword evidence="2" id="KW-1185">Reference proteome</keyword>
<dbReference type="EMBL" id="KN822123">
    <property type="protein sequence ID" value="KIM56086.1"/>
    <property type="molecule type" value="Genomic_DNA"/>
</dbReference>
<sequence length="115" mass="12505">MRCYPFRIMCGANVTNVIVPLMARNSFKGFAGGFTNVISSVLISRLMLNLRDPKITDPMKYSAPQLSHANMAFAMRPTDTAIGASTGTSSVGNTMTGTGICEHGERFTNWSKYMA</sequence>
<organism evidence="1 2">
    <name type="scientific">Scleroderma citrinum Foug A</name>
    <dbReference type="NCBI Taxonomy" id="1036808"/>
    <lineage>
        <taxon>Eukaryota</taxon>
        <taxon>Fungi</taxon>
        <taxon>Dikarya</taxon>
        <taxon>Basidiomycota</taxon>
        <taxon>Agaricomycotina</taxon>
        <taxon>Agaricomycetes</taxon>
        <taxon>Agaricomycetidae</taxon>
        <taxon>Boletales</taxon>
        <taxon>Sclerodermatineae</taxon>
        <taxon>Sclerodermataceae</taxon>
        <taxon>Scleroderma</taxon>
    </lineage>
</organism>
<proteinExistence type="predicted"/>
<accession>A0A0C3DJ73</accession>
<protein>
    <submittedName>
        <fullName evidence="1">Uncharacterized protein</fullName>
    </submittedName>
</protein>